<keyword evidence="1" id="KW-0808">Transferase</keyword>
<organism evidence="1 2">
    <name type="scientific">Clostridium beijerinckii</name>
    <name type="common">Clostridium MP</name>
    <dbReference type="NCBI Taxonomy" id="1520"/>
    <lineage>
        <taxon>Bacteria</taxon>
        <taxon>Bacillati</taxon>
        <taxon>Bacillota</taxon>
        <taxon>Clostridia</taxon>
        <taxon>Eubacteriales</taxon>
        <taxon>Clostridiaceae</taxon>
        <taxon>Clostridium</taxon>
    </lineage>
</organism>
<dbReference type="Pfam" id="PF00201">
    <property type="entry name" value="UDPGT"/>
    <property type="match status" value="1"/>
</dbReference>
<dbReference type="Gene3D" id="3.40.50.2000">
    <property type="entry name" value="Glycogen Phosphorylase B"/>
    <property type="match status" value="2"/>
</dbReference>
<dbReference type="SUPFAM" id="SSF53756">
    <property type="entry name" value="UDP-Glycosyltransferase/glycogen phosphorylase"/>
    <property type="match status" value="1"/>
</dbReference>
<dbReference type="AlphaFoldDB" id="A0AAE2V428"/>
<dbReference type="RefSeq" id="WP_011968829.1">
    <property type="nucleotide sequence ID" value="NZ_CP073279.1"/>
</dbReference>
<accession>A0AAE2V428</accession>
<dbReference type="PANTHER" id="PTHR21015">
    <property type="entry name" value="UDP-N-ACETYLGLUCOSAMINE--N-ACETYLMURAMYL-(PENTAPEPTIDE) PYROPHOSPHORYL-UNDECAPRENOL N-ACETYLGLUCOSAMINE TRANSFERASE 1"/>
    <property type="match status" value="1"/>
</dbReference>
<proteinExistence type="predicted"/>
<protein>
    <submittedName>
        <fullName evidence="1">Glycosyl transferase</fullName>
    </submittedName>
</protein>
<dbReference type="InterPro" id="IPR002213">
    <property type="entry name" value="UDP_glucos_trans"/>
</dbReference>
<evidence type="ECO:0000313" key="1">
    <source>
        <dbReference type="EMBL" id="MBF7812096.1"/>
    </source>
</evidence>
<dbReference type="EMBL" id="JADOEF010000004">
    <property type="protein sequence ID" value="MBF7812096.1"/>
    <property type="molecule type" value="Genomic_DNA"/>
</dbReference>
<dbReference type="PANTHER" id="PTHR21015:SF22">
    <property type="entry name" value="GLYCOSYLTRANSFERASE"/>
    <property type="match status" value="1"/>
</dbReference>
<gene>
    <name evidence="1" type="ORF">IS491_26260</name>
</gene>
<reference evidence="1" key="1">
    <citation type="submission" date="2020-11" db="EMBL/GenBank/DDBJ databases">
        <authorList>
            <person name="Thieme N."/>
            <person name="Liebl W."/>
            <person name="Zverlov V."/>
        </authorList>
    </citation>
    <scope>NUCLEOTIDE SEQUENCE</scope>
    <source>
        <strain evidence="1">NT08</strain>
    </source>
</reference>
<dbReference type="Proteomes" id="UP000631418">
    <property type="component" value="Unassembled WGS sequence"/>
</dbReference>
<name>A0AAE2V428_CLOBE</name>
<evidence type="ECO:0000313" key="2">
    <source>
        <dbReference type="Proteomes" id="UP000631418"/>
    </source>
</evidence>
<sequence length="445" mass="49234">MENKKVLKIVFSSVISDAGEVTRAIEIADGIRLFCPEDYEVDITFLSTGSVFEDKVISNGFKIYKCSPSLPGMGFREDFKTKGSNIIGEVKLAGELLKGEIDAFNDLKPDVVIYGFNPIAGLARRMIEKPIPGICYMPIPMQKDVYLTTLMKDAPDNIKPLTYLPLNFRKNIMKLIPIAIKLKVPAFVQTNIIEALKEFQWNGSKVKTVFDMLESDLTIINDLEEFNKEHKLPDNFKVVGPLYASAPSNSKIDENILRIFNSEGKRLKVFCTLGSSGKKEYLFEAIKALTQGIGKEWSAVILAPKAVCPIKEAIECAGNSPNVYITDEFVPATLVNGLADVVVSHGGQGTVQTAIASGTPIVGFAMQPEQQINLDNVVMKGAGIRIPINRWNAPNIQLAIRNIIKDTSYKENINTLKKLLESSDGKKNSALAIWDYILNKLNQQK</sequence>
<dbReference type="GO" id="GO:0008194">
    <property type="term" value="F:UDP-glycosyltransferase activity"/>
    <property type="evidence" value="ECO:0007669"/>
    <property type="project" value="InterPro"/>
</dbReference>
<dbReference type="OMA" id="HGMWAPA"/>
<comment type="caution">
    <text evidence="1">The sequence shown here is derived from an EMBL/GenBank/DDBJ whole genome shotgun (WGS) entry which is preliminary data.</text>
</comment>